<dbReference type="GO" id="GO:0005829">
    <property type="term" value="C:cytosol"/>
    <property type="evidence" value="ECO:0007669"/>
    <property type="project" value="TreeGrafter"/>
</dbReference>
<organism evidence="4 5">
    <name type="scientific">Vineibacter terrae</name>
    <dbReference type="NCBI Taxonomy" id="2586908"/>
    <lineage>
        <taxon>Bacteria</taxon>
        <taxon>Pseudomonadati</taxon>
        <taxon>Pseudomonadota</taxon>
        <taxon>Alphaproteobacteria</taxon>
        <taxon>Hyphomicrobiales</taxon>
        <taxon>Vineibacter</taxon>
    </lineage>
</organism>
<dbReference type="InterPro" id="IPR050766">
    <property type="entry name" value="Bact_Lucif_Oxidored"/>
</dbReference>
<dbReference type="OrthoDB" id="9780518at2"/>
<dbReference type="EMBL" id="VDUZ01000038">
    <property type="protein sequence ID" value="TXL71857.1"/>
    <property type="molecule type" value="Genomic_DNA"/>
</dbReference>
<gene>
    <name evidence="4" type="ORF">FHP25_27835</name>
</gene>
<dbReference type="FunFam" id="3.20.20.30:FF:000002">
    <property type="entry name" value="LLM class flavin-dependent oxidoreductase"/>
    <property type="match status" value="1"/>
</dbReference>
<feature type="domain" description="Luciferase-like" evidence="3">
    <location>
        <begin position="4"/>
        <end position="301"/>
    </location>
</feature>
<evidence type="ECO:0000256" key="1">
    <source>
        <dbReference type="ARBA" id="ARBA00007789"/>
    </source>
</evidence>
<dbReference type="Gene3D" id="3.20.20.30">
    <property type="entry name" value="Luciferase-like domain"/>
    <property type="match status" value="1"/>
</dbReference>
<dbReference type="RefSeq" id="WP_147850265.1">
    <property type="nucleotide sequence ID" value="NZ_VDUZ01000038.1"/>
</dbReference>
<evidence type="ECO:0000259" key="3">
    <source>
        <dbReference type="Pfam" id="PF00296"/>
    </source>
</evidence>
<dbReference type="GO" id="GO:0016705">
    <property type="term" value="F:oxidoreductase activity, acting on paired donors, with incorporation or reduction of molecular oxygen"/>
    <property type="evidence" value="ECO:0007669"/>
    <property type="project" value="InterPro"/>
</dbReference>
<protein>
    <recommendedName>
        <fullName evidence="2">Luciferase-like monooxygenase</fullName>
    </recommendedName>
</protein>
<keyword evidence="5" id="KW-1185">Reference proteome</keyword>
<dbReference type="InterPro" id="IPR036661">
    <property type="entry name" value="Luciferase-like_sf"/>
</dbReference>
<name>A0A5C8PET7_9HYPH</name>
<dbReference type="InterPro" id="IPR019949">
    <property type="entry name" value="CmoO-like"/>
</dbReference>
<comment type="caution">
    <text evidence="4">The sequence shown here is derived from an EMBL/GenBank/DDBJ whole genome shotgun (WGS) entry which is preliminary data.</text>
</comment>
<accession>A0A5C8PET7</accession>
<dbReference type="Proteomes" id="UP000321638">
    <property type="component" value="Unassembled WGS sequence"/>
</dbReference>
<dbReference type="AlphaFoldDB" id="A0A5C8PET7"/>
<evidence type="ECO:0000313" key="5">
    <source>
        <dbReference type="Proteomes" id="UP000321638"/>
    </source>
</evidence>
<evidence type="ECO:0000313" key="4">
    <source>
        <dbReference type="EMBL" id="TXL71857.1"/>
    </source>
</evidence>
<sequence>MIPFSVLDLSPIIAGGDAGLAFRNSLDLAQHAERWGYKRYWLAEHHNMPGIASAATAVVIGHVAAGTRTIRVGSGGIMLPNHAPLMVAEQFGTLESLYPGRIDLGLGRAPGTDMRTAQALRRYLAGADRFPQDVIELQAYLQPAQPGQAVRAVPGAGLDIPIWILGSSLFGAQLAAALGLPFAFASHFAPDHLLDALDIYRQQFKPSEQLAQPYAMAGIAVVAADTDAEAQRLFTSLQQQFINLRRGTPGPLQPPVDTMEGRWSAAERAGVAHAMSRALVGSPETVRRGIEAFIAETGVDELMMAGQIYDHKARLRSFEIAAAIHGVMARDEAAVPVA</sequence>
<evidence type="ECO:0000256" key="2">
    <source>
        <dbReference type="ARBA" id="ARBA00074555"/>
    </source>
</evidence>
<dbReference type="CDD" id="cd00347">
    <property type="entry name" value="Flavin_utilizing_monoxygenases"/>
    <property type="match status" value="1"/>
</dbReference>
<comment type="similarity">
    <text evidence="1">To bacterial alkanal monooxygenase alpha and beta chains.</text>
</comment>
<dbReference type="PANTHER" id="PTHR30137:SF6">
    <property type="entry name" value="LUCIFERASE-LIKE MONOOXYGENASE"/>
    <property type="match status" value="1"/>
</dbReference>
<proteinExistence type="predicted"/>
<reference evidence="4 5" key="1">
    <citation type="submission" date="2019-06" db="EMBL/GenBank/DDBJ databases">
        <title>New taxonomy in bacterial strain CC-CFT640, isolated from vineyard.</title>
        <authorList>
            <person name="Lin S.-Y."/>
            <person name="Tsai C.-F."/>
            <person name="Young C.-C."/>
        </authorList>
    </citation>
    <scope>NUCLEOTIDE SEQUENCE [LARGE SCALE GENOMIC DNA]</scope>
    <source>
        <strain evidence="4 5">CC-CFT640</strain>
    </source>
</reference>
<dbReference type="PANTHER" id="PTHR30137">
    <property type="entry name" value="LUCIFERASE-LIKE MONOOXYGENASE"/>
    <property type="match status" value="1"/>
</dbReference>
<dbReference type="InterPro" id="IPR011251">
    <property type="entry name" value="Luciferase-like_dom"/>
</dbReference>
<dbReference type="SUPFAM" id="SSF51679">
    <property type="entry name" value="Bacterial luciferase-like"/>
    <property type="match status" value="1"/>
</dbReference>
<dbReference type="NCBIfam" id="TIGR03558">
    <property type="entry name" value="oxido_grp_1"/>
    <property type="match status" value="1"/>
</dbReference>
<dbReference type="Pfam" id="PF00296">
    <property type="entry name" value="Bac_luciferase"/>
    <property type="match status" value="1"/>
</dbReference>